<dbReference type="EMBL" id="JAEQNA010000001">
    <property type="protein sequence ID" value="MBL0419537.1"/>
    <property type="molecule type" value="Genomic_DNA"/>
</dbReference>
<keyword evidence="2" id="KW-0732">Signal</keyword>
<feature type="compositionally biased region" description="Low complexity" evidence="1">
    <location>
        <begin position="68"/>
        <end position="82"/>
    </location>
</feature>
<organism evidence="3 4">
    <name type="scientific">Ramlibacter aurantiacus</name>
    <dbReference type="NCBI Taxonomy" id="2801330"/>
    <lineage>
        <taxon>Bacteria</taxon>
        <taxon>Pseudomonadati</taxon>
        <taxon>Pseudomonadota</taxon>
        <taxon>Betaproteobacteria</taxon>
        <taxon>Burkholderiales</taxon>
        <taxon>Comamonadaceae</taxon>
        <taxon>Ramlibacter</taxon>
    </lineage>
</organism>
<gene>
    <name evidence="3" type="ORF">JI739_04160</name>
</gene>
<keyword evidence="4" id="KW-1185">Reference proteome</keyword>
<evidence type="ECO:0008006" key="5">
    <source>
        <dbReference type="Google" id="ProtNLM"/>
    </source>
</evidence>
<evidence type="ECO:0000313" key="4">
    <source>
        <dbReference type="Proteomes" id="UP000613011"/>
    </source>
</evidence>
<feature type="chain" id="PRO_5037667996" description="Lipoprotein" evidence="2">
    <location>
        <begin position="18"/>
        <end position="125"/>
    </location>
</feature>
<feature type="signal peptide" evidence="2">
    <location>
        <begin position="1"/>
        <end position="17"/>
    </location>
</feature>
<evidence type="ECO:0000313" key="3">
    <source>
        <dbReference type="EMBL" id="MBL0419537.1"/>
    </source>
</evidence>
<evidence type="ECO:0000256" key="2">
    <source>
        <dbReference type="SAM" id="SignalP"/>
    </source>
</evidence>
<protein>
    <recommendedName>
        <fullName evidence="5">Lipoprotein</fullName>
    </recommendedName>
</protein>
<feature type="compositionally biased region" description="Low complexity" evidence="1">
    <location>
        <begin position="100"/>
        <end position="119"/>
    </location>
</feature>
<name>A0A936ZGP7_9BURK</name>
<dbReference type="AlphaFoldDB" id="A0A936ZGP7"/>
<proteinExistence type="predicted"/>
<dbReference type="RefSeq" id="WP_201682557.1">
    <property type="nucleotide sequence ID" value="NZ_JAEQNA010000001.1"/>
</dbReference>
<dbReference type="Proteomes" id="UP000613011">
    <property type="component" value="Unassembled WGS sequence"/>
</dbReference>
<reference evidence="3" key="1">
    <citation type="submission" date="2021-01" db="EMBL/GenBank/DDBJ databases">
        <title>Ramlibacter sp. strain AW1 16S ribosomal RNA gene Genome sequencing and assembly.</title>
        <authorList>
            <person name="Kang M."/>
        </authorList>
    </citation>
    <scope>NUCLEOTIDE SEQUENCE</scope>
    <source>
        <strain evidence="3">AW1</strain>
    </source>
</reference>
<sequence length="125" mass="11498">MNAALGVFVLTAGAVLAACGQGADTGATRNPNAPGSPGDNPPVTAIPRTDPGRVSPGDSLPLSETREPGASAAGITGSGSPPGANPPPTGAGMPGGLGGTASPSPQGAGTSGSTNATTGDPTGSR</sequence>
<evidence type="ECO:0000256" key="1">
    <source>
        <dbReference type="SAM" id="MobiDB-lite"/>
    </source>
</evidence>
<feature type="region of interest" description="Disordered" evidence="1">
    <location>
        <begin position="22"/>
        <end position="125"/>
    </location>
</feature>
<accession>A0A936ZGP7</accession>
<comment type="caution">
    <text evidence="3">The sequence shown here is derived from an EMBL/GenBank/DDBJ whole genome shotgun (WGS) entry which is preliminary data.</text>
</comment>